<dbReference type="InterPro" id="IPR017867">
    <property type="entry name" value="Tyr_phospatase_low_mol_wt"/>
</dbReference>
<dbReference type="EMBL" id="JAGSXH010000023">
    <property type="protein sequence ID" value="MBS2963276.1"/>
    <property type="molecule type" value="Genomic_DNA"/>
</dbReference>
<feature type="domain" description="Phosphotyrosine protein phosphatase I" evidence="6">
    <location>
        <begin position="1"/>
        <end position="157"/>
    </location>
</feature>
<evidence type="ECO:0000259" key="6">
    <source>
        <dbReference type="SMART" id="SM00226"/>
    </source>
</evidence>
<sequence>MAEWVLRARVAEAGLTRLIEVDSAGTGGWHVGEGADPRTVQTLARNGFPSRHVARRFQRADLLRRDLVIALDSSHLRTLRQWAAALPGTGAGRGDGDGDGDGDDRTSRVAELRLLREFDPEAEPGRWDVPDPYYGSLAGFEECLAMVQDAMPGLLSYLGKALETRAG</sequence>
<dbReference type="InterPro" id="IPR036196">
    <property type="entry name" value="Ptyr_pPase_sf"/>
</dbReference>
<dbReference type="InterPro" id="IPR050438">
    <property type="entry name" value="LMW_PTPase"/>
</dbReference>
<evidence type="ECO:0000256" key="4">
    <source>
        <dbReference type="ARBA" id="ARBA00022912"/>
    </source>
</evidence>
<keyword evidence="3" id="KW-0378">Hydrolase</keyword>
<dbReference type="PANTHER" id="PTHR11717:SF7">
    <property type="entry name" value="LOW MOLECULAR WEIGHT PHOSPHOTYROSINE PROTEIN PHOSPHATASE"/>
    <property type="match status" value="1"/>
</dbReference>
<organism evidence="7 8">
    <name type="scientific">Actinocrinis puniceicyclus</name>
    <dbReference type="NCBI Taxonomy" id="977794"/>
    <lineage>
        <taxon>Bacteria</taxon>
        <taxon>Bacillati</taxon>
        <taxon>Actinomycetota</taxon>
        <taxon>Actinomycetes</taxon>
        <taxon>Catenulisporales</taxon>
        <taxon>Actinospicaceae</taxon>
        <taxon>Actinocrinis</taxon>
    </lineage>
</organism>
<evidence type="ECO:0000313" key="8">
    <source>
        <dbReference type="Proteomes" id="UP000677913"/>
    </source>
</evidence>
<dbReference type="PRINTS" id="PR00719">
    <property type="entry name" value="LMWPTPASE"/>
</dbReference>
<dbReference type="Gene3D" id="3.40.50.2300">
    <property type="match status" value="1"/>
</dbReference>
<dbReference type="AlphaFoldDB" id="A0A8J8BCM7"/>
<reference evidence="7" key="1">
    <citation type="submission" date="2021-04" db="EMBL/GenBank/DDBJ databases">
        <title>Genome based classification of Actinospica acidithermotolerans sp. nov., an actinobacterium isolated from an Indonesian hot spring.</title>
        <authorList>
            <person name="Kusuma A.B."/>
            <person name="Putra K.E."/>
            <person name="Nafisah S."/>
            <person name="Loh J."/>
            <person name="Nouioui I."/>
            <person name="Goodfellow M."/>
        </authorList>
    </citation>
    <scope>NUCLEOTIDE SEQUENCE</scope>
    <source>
        <strain evidence="7">DSM 45618</strain>
    </source>
</reference>
<dbReference type="InterPro" id="IPR023485">
    <property type="entry name" value="Ptyr_pPase"/>
</dbReference>
<proteinExistence type="inferred from homology"/>
<evidence type="ECO:0000313" key="7">
    <source>
        <dbReference type="EMBL" id="MBS2963276.1"/>
    </source>
</evidence>
<dbReference type="PANTHER" id="PTHR11717">
    <property type="entry name" value="LOW MOLECULAR WEIGHT PROTEIN TYROSINE PHOSPHATASE"/>
    <property type="match status" value="1"/>
</dbReference>
<dbReference type="GO" id="GO:0004725">
    <property type="term" value="F:protein tyrosine phosphatase activity"/>
    <property type="evidence" value="ECO:0007669"/>
    <property type="project" value="UniProtKB-EC"/>
</dbReference>
<dbReference type="SMART" id="SM00226">
    <property type="entry name" value="LMWPc"/>
    <property type="match status" value="1"/>
</dbReference>
<evidence type="ECO:0000256" key="3">
    <source>
        <dbReference type="ARBA" id="ARBA00022801"/>
    </source>
</evidence>
<dbReference type="Pfam" id="PF01451">
    <property type="entry name" value="LMWPc"/>
    <property type="match status" value="2"/>
</dbReference>
<accession>A0A8J8BCM7</accession>
<evidence type="ECO:0000256" key="1">
    <source>
        <dbReference type="ARBA" id="ARBA00011063"/>
    </source>
</evidence>
<dbReference type="EC" id="3.1.3.48" evidence="2"/>
<protein>
    <recommendedName>
        <fullName evidence="2">protein-tyrosine-phosphatase</fullName>
        <ecNumber evidence="2">3.1.3.48</ecNumber>
    </recommendedName>
</protein>
<evidence type="ECO:0000256" key="2">
    <source>
        <dbReference type="ARBA" id="ARBA00013064"/>
    </source>
</evidence>
<dbReference type="SUPFAM" id="SSF52788">
    <property type="entry name" value="Phosphotyrosine protein phosphatases I"/>
    <property type="match status" value="1"/>
</dbReference>
<evidence type="ECO:0000256" key="5">
    <source>
        <dbReference type="PIRSR" id="PIRSR617867-1"/>
    </source>
</evidence>
<name>A0A8J8BCM7_9ACTN</name>
<keyword evidence="4" id="KW-0904">Protein phosphatase</keyword>
<dbReference type="CDD" id="cd16343">
    <property type="entry name" value="LMWPTP"/>
    <property type="match status" value="1"/>
</dbReference>
<keyword evidence="8" id="KW-1185">Reference proteome</keyword>
<feature type="active site" description="Proton donor" evidence="5">
    <location>
        <position position="131"/>
    </location>
</feature>
<comment type="caution">
    <text evidence="7">The sequence shown here is derived from an EMBL/GenBank/DDBJ whole genome shotgun (WGS) entry which is preliminary data.</text>
</comment>
<comment type="similarity">
    <text evidence="1">Belongs to the low molecular weight phosphotyrosine protein phosphatase family.</text>
</comment>
<dbReference type="Proteomes" id="UP000677913">
    <property type="component" value="Unassembled WGS sequence"/>
</dbReference>
<gene>
    <name evidence="7" type="ORF">KGA66_09485</name>
</gene>